<protein>
    <recommendedName>
        <fullName evidence="18">Sarcolemmal membrane-associated protein</fullName>
    </recommendedName>
</protein>
<dbReference type="CDD" id="cd21911">
    <property type="entry name" value="CC1_SLMAP"/>
    <property type="match status" value="1"/>
</dbReference>
<feature type="coiled-coil region" evidence="19">
    <location>
        <begin position="176"/>
        <end position="203"/>
    </location>
</feature>
<evidence type="ECO:0000256" key="10">
    <source>
        <dbReference type="ARBA" id="ARBA00023128"/>
    </source>
</evidence>
<dbReference type="PANTHER" id="PTHR15715">
    <property type="entry name" value="CENTROSOMAL PROTEIN OF 170 KDA"/>
    <property type="match status" value="1"/>
</dbReference>
<dbReference type="PANTHER" id="PTHR15715:SF22">
    <property type="entry name" value="SARCOLEMMAL MEMBRANE-ASSOCIATED PROTEIN"/>
    <property type="match status" value="1"/>
</dbReference>
<comment type="function">
    <text evidence="14">Associates with the striatin-interacting phosphatase and kinase (STRIPAK) core complex, forming the extended (SIKE1:SLMAP)STRIPAK complex. The (SIKE1:SLMAP)STRIPAK complex dephosphorylates STK3 leading to the inhibition of Hippo signaling and the control of cell growth. May play a role during myoblast fusion.</text>
</comment>
<dbReference type="FunFam" id="2.60.200.20:FF:000003">
    <property type="entry name" value="sarcolemmal membrane-associated protein isoform X2"/>
    <property type="match status" value="1"/>
</dbReference>
<reference evidence="22" key="1">
    <citation type="submission" date="2022-12" db="EMBL/GenBank/DDBJ databases">
        <title>Bird 10,000 Genomes (B10K) Project - Family phase.</title>
        <authorList>
            <person name="Zhang G."/>
        </authorList>
    </citation>
    <scope>NUCLEOTIDE SEQUENCE</scope>
    <source>
        <strain evidence="22">B10K-CU-030-46</strain>
        <tissue evidence="22">Muscle</tissue>
    </source>
</reference>
<evidence type="ECO:0000256" key="17">
    <source>
        <dbReference type="ARBA" id="ARBA00066015"/>
    </source>
</evidence>
<keyword evidence="8" id="KW-1133">Transmembrane helix</keyword>
<feature type="region of interest" description="Disordered" evidence="20">
    <location>
        <begin position="460"/>
        <end position="492"/>
    </location>
</feature>
<dbReference type="GO" id="GO:0005813">
    <property type="term" value="C:centrosome"/>
    <property type="evidence" value="ECO:0007669"/>
    <property type="project" value="UniProtKB-SubCell"/>
</dbReference>
<comment type="similarity">
    <text evidence="16">Belongs to the SLMAP family.</text>
</comment>
<evidence type="ECO:0000256" key="15">
    <source>
        <dbReference type="ARBA" id="ARBA00060409"/>
    </source>
</evidence>
<accession>A0AA97MA75</accession>
<feature type="coiled-coil region" evidence="19">
    <location>
        <begin position="269"/>
        <end position="391"/>
    </location>
</feature>
<evidence type="ECO:0000256" key="9">
    <source>
        <dbReference type="ARBA" id="ARBA00023054"/>
    </source>
</evidence>
<evidence type="ECO:0000256" key="8">
    <source>
        <dbReference type="ARBA" id="ARBA00022989"/>
    </source>
</evidence>
<evidence type="ECO:0000256" key="19">
    <source>
        <dbReference type="SAM" id="Coils"/>
    </source>
</evidence>
<dbReference type="SMART" id="SM00240">
    <property type="entry name" value="FHA"/>
    <property type="match status" value="1"/>
</dbReference>
<dbReference type="AlphaFoldDB" id="A0AA97MA75"/>
<dbReference type="Gene3D" id="2.60.200.20">
    <property type="match status" value="1"/>
</dbReference>
<evidence type="ECO:0000313" key="22">
    <source>
        <dbReference type="EMBL" id="NXE88051.1"/>
    </source>
</evidence>
<evidence type="ECO:0000256" key="11">
    <source>
        <dbReference type="ARBA" id="ARBA00023136"/>
    </source>
</evidence>
<dbReference type="Proteomes" id="UP000521578">
    <property type="component" value="Unassembled WGS sequence"/>
</dbReference>
<comment type="subcellular location">
    <subcellularLocation>
        <location evidence="15">Cell membrane</location>
        <location evidence="15">Sarcolemma</location>
        <topology evidence="15">Single-pass type IV membrane protein</topology>
    </subcellularLocation>
    <subcellularLocation>
        <location evidence="1">Cytoplasm</location>
        <location evidence="1">Cytoskeleton</location>
        <location evidence="1">Microtubule organizing center</location>
        <location evidence="1">Centrosome</location>
    </subcellularLocation>
    <subcellularLocation>
        <location evidence="2">Endoplasmic reticulum membrane</location>
        <topology evidence="2">Single-pass membrane protein</topology>
    </subcellularLocation>
    <subcellularLocation>
        <location evidence="13">Mitochondrion membrane</location>
        <topology evidence="13">Single-pass type IV membrane protein</topology>
    </subcellularLocation>
</comment>
<evidence type="ECO:0000256" key="1">
    <source>
        <dbReference type="ARBA" id="ARBA00004300"/>
    </source>
</evidence>
<feature type="domain" description="FHA" evidence="21">
    <location>
        <begin position="32"/>
        <end position="89"/>
    </location>
</feature>
<dbReference type="PROSITE" id="PS50006">
    <property type="entry name" value="FHA_DOMAIN"/>
    <property type="match status" value="1"/>
</dbReference>
<evidence type="ECO:0000256" key="3">
    <source>
        <dbReference type="ARBA" id="ARBA00022475"/>
    </source>
</evidence>
<keyword evidence="7" id="KW-0256">Endoplasmic reticulum</keyword>
<evidence type="ECO:0000256" key="16">
    <source>
        <dbReference type="ARBA" id="ARBA00061687"/>
    </source>
</evidence>
<evidence type="ECO:0000313" key="23">
    <source>
        <dbReference type="Proteomes" id="UP000521578"/>
    </source>
</evidence>
<keyword evidence="9 19" id="KW-0175">Coiled coil</keyword>
<dbReference type="EMBL" id="VWPS01000025">
    <property type="protein sequence ID" value="NXE88051.1"/>
    <property type="molecule type" value="Genomic_DNA"/>
</dbReference>
<evidence type="ECO:0000256" key="7">
    <source>
        <dbReference type="ARBA" id="ARBA00022824"/>
    </source>
</evidence>
<feature type="coiled-coil region" evidence="19">
    <location>
        <begin position="513"/>
        <end position="816"/>
    </location>
</feature>
<evidence type="ECO:0000256" key="12">
    <source>
        <dbReference type="ARBA" id="ARBA00023212"/>
    </source>
</evidence>
<dbReference type="GO" id="GO:0005789">
    <property type="term" value="C:endoplasmic reticulum membrane"/>
    <property type="evidence" value="ECO:0007669"/>
    <property type="project" value="UniProtKB-SubCell"/>
</dbReference>
<dbReference type="InterPro" id="IPR008984">
    <property type="entry name" value="SMAD_FHA_dom_sf"/>
</dbReference>
<keyword evidence="5" id="KW-0597">Phosphoprotein</keyword>
<evidence type="ECO:0000256" key="20">
    <source>
        <dbReference type="SAM" id="MobiDB-lite"/>
    </source>
</evidence>
<evidence type="ECO:0000256" key="2">
    <source>
        <dbReference type="ARBA" id="ARBA00004389"/>
    </source>
</evidence>
<keyword evidence="23" id="KW-1185">Reference proteome</keyword>
<dbReference type="GO" id="GO:0031966">
    <property type="term" value="C:mitochondrial membrane"/>
    <property type="evidence" value="ECO:0007669"/>
    <property type="project" value="UniProtKB-SubCell"/>
</dbReference>
<dbReference type="GO" id="GO:0072659">
    <property type="term" value="P:protein localization to plasma membrane"/>
    <property type="evidence" value="ECO:0007669"/>
    <property type="project" value="TreeGrafter"/>
</dbReference>
<dbReference type="GO" id="GO:1900825">
    <property type="term" value="P:regulation of membrane depolarization during cardiac muscle cell action potential"/>
    <property type="evidence" value="ECO:0007669"/>
    <property type="project" value="TreeGrafter"/>
</dbReference>
<organism evidence="22">
    <name type="scientific">Menura novaehollandiae</name>
    <name type="common">superb lyrebird</name>
    <dbReference type="NCBI Taxonomy" id="47692"/>
    <lineage>
        <taxon>Eukaryota</taxon>
        <taxon>Metazoa</taxon>
        <taxon>Chordata</taxon>
        <taxon>Craniata</taxon>
        <taxon>Vertebrata</taxon>
        <taxon>Euteleostomi</taxon>
        <taxon>Archelosauria</taxon>
        <taxon>Archosauria</taxon>
        <taxon>Dinosauria</taxon>
        <taxon>Saurischia</taxon>
        <taxon>Theropoda</taxon>
        <taxon>Coelurosauria</taxon>
        <taxon>Aves</taxon>
        <taxon>Neognathae</taxon>
        <taxon>Neoaves</taxon>
        <taxon>Telluraves</taxon>
        <taxon>Australaves</taxon>
        <taxon>Passeriformes</taxon>
        <taxon>Menuridae</taxon>
        <taxon>Menura</taxon>
    </lineage>
</organism>
<evidence type="ECO:0000259" key="21">
    <source>
        <dbReference type="PROSITE" id="PS50006"/>
    </source>
</evidence>
<keyword evidence="6" id="KW-0812">Transmembrane</keyword>
<evidence type="ECO:0000256" key="4">
    <source>
        <dbReference type="ARBA" id="ARBA00022490"/>
    </source>
</evidence>
<evidence type="ECO:0000256" key="5">
    <source>
        <dbReference type="ARBA" id="ARBA00022553"/>
    </source>
</evidence>
<dbReference type="Pfam" id="PF00498">
    <property type="entry name" value="FHA"/>
    <property type="match status" value="1"/>
</dbReference>
<comment type="caution">
    <text evidence="22">The sequence shown here is derived from an EMBL/GenBank/DDBJ whole genome shotgun (WGS) entry which is preliminary data.</text>
</comment>
<evidence type="ECO:0000256" key="6">
    <source>
        <dbReference type="ARBA" id="ARBA00022692"/>
    </source>
</evidence>
<dbReference type="SUPFAM" id="SSF49879">
    <property type="entry name" value="SMAD/FHA domain"/>
    <property type="match status" value="1"/>
</dbReference>
<evidence type="ECO:0000256" key="18">
    <source>
        <dbReference type="ARBA" id="ARBA00074026"/>
    </source>
</evidence>
<dbReference type="GO" id="GO:0042383">
    <property type="term" value="C:sarcolemma"/>
    <property type="evidence" value="ECO:0007669"/>
    <property type="project" value="UniProtKB-SubCell"/>
</dbReference>
<dbReference type="CDD" id="cd22679">
    <property type="entry name" value="FHA_SLMAP"/>
    <property type="match status" value="1"/>
</dbReference>
<keyword evidence="10" id="KW-0496">Mitochondrion</keyword>
<name>A0AA97MA75_9PASS</name>
<feature type="non-terminal residue" evidence="22">
    <location>
        <position position="1"/>
    </location>
</feature>
<comment type="subunit">
    <text evidence="17">Homodimer. Interacts with myosin. Interacts with SIKE1 and both associate with the STRIPAK core complex composed of PP2A catalytic and scaffolding subunits, the striatins (PP2A regulatory subunits), the striatin-associated proteins MOB4, STRIP1 and STRIP2, PDCD10 and members of the STE20 kinases, such as STK24 and STK26. Interacts (via FHA domain) with STK3 (when phosphorylated); the interaction associates STK3 with the STRIPAK complex.</text>
</comment>
<evidence type="ECO:0000256" key="14">
    <source>
        <dbReference type="ARBA" id="ARBA00057671"/>
    </source>
</evidence>
<proteinExistence type="inferred from homology"/>
<evidence type="ECO:0000256" key="13">
    <source>
        <dbReference type="ARBA" id="ARBA00046294"/>
    </source>
</evidence>
<feature type="non-terminal residue" evidence="22">
    <location>
        <position position="819"/>
    </location>
</feature>
<gene>
    <name evidence="22" type="primary">Slmap</name>
    <name evidence="22" type="ORF">MENNOV_R04775</name>
</gene>
<sequence length="819" mass="94012">NLSSMPSALAIFTCRPNSHPFQERHVYLDEPVKIGRSVARCRPAQNNATFDCKVLSRNHALVWFDHKTGKFYLQDTKSSNGTFINSQRLSRGSEESPPCEIMSGDIIQFGVDVTENTRKVTHGCIVSTIKLFLPDGMEARLRSDVIHAPLPSPVDKVAANTPSMYSQELFQLSQYLQEALHREQMLEQKLATLQRLLAVTQEASDTSWQALIDEDRLLSRLEVMGNQLQACSKNQTEDSIRKELIALQEDKHNYETTAKESLRRVLQEKIEVVRKLSEVERSLSNTEDECTHLKEMNERTQEELRELANKYNGAVNEIKDLSDKLKVAEGRQEEIQQKGLAEKKELQHKIDEMEEREQELQAKIEALQADNDFTNERLTALQVRLEHLQEKTLKEHNSLGIQVDDFIPKINGSTEKEHFLSKSGGDCTFIHQFIECQNKIIDEGHLTKVEETKLLKENQARVKESNDLSDTLSPSKEKSSDDTTDAQMDDQDLNEPIAKVALLKDELQGAQSETEAKQEIQQLHKELIEAQELARTSKQKCFELQALLEEERKAYRVQVEESNKQINALQAQLRRLQEEIENLRKEKENEISTTRNELVSAQNEILSLQQVAEKAASDRDTDISTLQAELQTVRAELEQWRKNASDYEKEIVNLQASFQLRCQQCEDQQKEEASRLKGELEKLKAEWIALEDECVKLRKENTLLTSELQRQEKELSSSQKQSLALTSDISVLEMSRKELENQMGSLREKHQRDAASLKTQLTEAESQAKDVQKEYERTQTVLSELKAKYEVAEQQNQSLTEELKQCKENLKLLQEKGNN</sequence>
<keyword evidence="4" id="KW-0963">Cytoplasm</keyword>
<keyword evidence="11" id="KW-0472">Membrane</keyword>
<dbReference type="InterPro" id="IPR000253">
    <property type="entry name" value="FHA_dom"/>
</dbReference>
<dbReference type="InterPro" id="IPR051176">
    <property type="entry name" value="Cent_Immune-Sig_Mod"/>
</dbReference>
<keyword evidence="12" id="KW-0206">Cytoskeleton</keyword>
<feature type="compositionally biased region" description="Acidic residues" evidence="20">
    <location>
        <begin position="482"/>
        <end position="492"/>
    </location>
</feature>
<keyword evidence="3" id="KW-1003">Cell membrane</keyword>